<evidence type="ECO:0000313" key="3">
    <source>
        <dbReference type="Proteomes" id="UP001304769"/>
    </source>
</evidence>
<proteinExistence type="predicted"/>
<name>A0ABU5T8K0_9MICC</name>
<dbReference type="CDD" id="cd00130">
    <property type="entry name" value="PAS"/>
    <property type="match status" value="1"/>
</dbReference>
<dbReference type="EMBL" id="JAYGGQ010000011">
    <property type="protein sequence ID" value="MEA5455965.1"/>
    <property type="molecule type" value="Genomic_DNA"/>
</dbReference>
<evidence type="ECO:0000313" key="2">
    <source>
        <dbReference type="EMBL" id="MEA5455965.1"/>
    </source>
</evidence>
<dbReference type="Pfam" id="PF08448">
    <property type="entry name" value="PAS_4"/>
    <property type="match status" value="1"/>
</dbReference>
<dbReference type="NCBIfam" id="TIGR00229">
    <property type="entry name" value="sensory_box"/>
    <property type="match status" value="1"/>
</dbReference>
<dbReference type="InterPro" id="IPR000014">
    <property type="entry name" value="PAS"/>
</dbReference>
<organism evidence="2 3">
    <name type="scientific">Sinomonas terricola</name>
    <dbReference type="NCBI Taxonomy" id="3110330"/>
    <lineage>
        <taxon>Bacteria</taxon>
        <taxon>Bacillati</taxon>
        <taxon>Actinomycetota</taxon>
        <taxon>Actinomycetes</taxon>
        <taxon>Micrococcales</taxon>
        <taxon>Micrococcaceae</taxon>
        <taxon>Sinomonas</taxon>
    </lineage>
</organism>
<gene>
    <name evidence="2" type="ORF">SPF06_14615</name>
</gene>
<evidence type="ECO:0000259" key="1">
    <source>
        <dbReference type="PROSITE" id="PS50112"/>
    </source>
</evidence>
<accession>A0ABU5T8K0</accession>
<protein>
    <submittedName>
        <fullName evidence="2">PAS domain-containing protein</fullName>
    </submittedName>
</protein>
<dbReference type="InterPro" id="IPR035965">
    <property type="entry name" value="PAS-like_dom_sf"/>
</dbReference>
<dbReference type="RefSeq" id="WP_323279853.1">
    <property type="nucleotide sequence ID" value="NZ_JAYGGQ010000011.1"/>
</dbReference>
<dbReference type="Gene3D" id="3.30.450.20">
    <property type="entry name" value="PAS domain"/>
    <property type="match status" value="1"/>
</dbReference>
<dbReference type="Proteomes" id="UP001304769">
    <property type="component" value="Unassembled WGS sequence"/>
</dbReference>
<dbReference type="SUPFAM" id="SSF55785">
    <property type="entry name" value="PYP-like sensor domain (PAS domain)"/>
    <property type="match status" value="1"/>
</dbReference>
<dbReference type="InterPro" id="IPR013656">
    <property type="entry name" value="PAS_4"/>
</dbReference>
<keyword evidence="3" id="KW-1185">Reference proteome</keyword>
<feature type="domain" description="PAS" evidence="1">
    <location>
        <begin position="34"/>
        <end position="59"/>
    </location>
</feature>
<dbReference type="PROSITE" id="PS50112">
    <property type="entry name" value="PAS"/>
    <property type="match status" value="1"/>
</dbReference>
<reference evidence="2 3" key="1">
    <citation type="submission" date="2023-12" db="EMBL/GenBank/DDBJ databases">
        <title>Sinomonas terricola sp. nov, isolated from litchi orchard soil in Guangdong, PR China.</title>
        <authorList>
            <person name="Jiaxin W."/>
            <person name="Yang Z."/>
            <person name="Honghui Z."/>
        </authorList>
    </citation>
    <scope>NUCLEOTIDE SEQUENCE [LARGE SCALE GENOMIC DNA]</scope>
    <source>
        <strain evidence="2 3">JGH33</strain>
    </source>
</reference>
<sequence>MTHAPDPVILPTEPPMSVADVLNRQDGVYWVVKNRDSVFLWVNENFADLVGMSKDELIGHRDSRAAHVEHDQQVMASGKPLLNFHETIAVPTKSGGMVNVDIVTQKGLLRSLDTGEIIGITVCFSLRNPVDE</sequence>
<comment type="caution">
    <text evidence="2">The sequence shown here is derived from an EMBL/GenBank/DDBJ whole genome shotgun (WGS) entry which is preliminary data.</text>
</comment>